<evidence type="ECO:0000256" key="6">
    <source>
        <dbReference type="ARBA" id="ARBA00050652"/>
    </source>
</evidence>
<dbReference type="KEGG" id="llp:GH975_04565"/>
<evidence type="ECO:0000313" key="17">
    <source>
        <dbReference type="EMBL" id="QGG79887.1"/>
    </source>
</evidence>
<dbReference type="Proteomes" id="UP000388235">
    <property type="component" value="Chromosome"/>
</dbReference>
<evidence type="ECO:0000256" key="8">
    <source>
        <dbReference type="ARBA" id="ARBA00054043"/>
    </source>
</evidence>
<dbReference type="Pfam" id="PF03588">
    <property type="entry name" value="Leu_Phe_trans"/>
    <property type="match status" value="1"/>
</dbReference>
<dbReference type="InterPro" id="IPR042203">
    <property type="entry name" value="Leu/Phe-tRNA_Trfase_C"/>
</dbReference>
<dbReference type="OrthoDB" id="9790282at2"/>
<evidence type="ECO:0000256" key="11">
    <source>
        <dbReference type="ARBA" id="ARBA00074372"/>
    </source>
</evidence>
<dbReference type="EMBL" id="CP045871">
    <property type="protein sequence ID" value="QGG79887.1"/>
    <property type="molecule type" value="Genomic_DNA"/>
</dbReference>
<evidence type="ECO:0000256" key="9">
    <source>
        <dbReference type="ARBA" id="ARBA00061535"/>
    </source>
</evidence>
<evidence type="ECO:0000256" key="15">
    <source>
        <dbReference type="HAMAP-Rule" id="MF_00688"/>
    </source>
</evidence>
<comment type="subcellular location">
    <subcellularLocation>
        <location evidence="1 15">Cytoplasm</location>
    </subcellularLocation>
</comment>
<dbReference type="PANTHER" id="PTHR30098">
    <property type="entry name" value="LEUCYL/PHENYLALANYL-TRNA--PROTEIN TRANSFERASE"/>
    <property type="match status" value="1"/>
</dbReference>
<protein>
    <recommendedName>
        <fullName evidence="11 15">Leucyl/phenylalanyl-tRNA--protein transferase</fullName>
        <ecNumber evidence="10 15">2.3.2.6</ecNumber>
    </recommendedName>
    <alternativeName>
        <fullName evidence="12 15">L/F-transferase</fullName>
    </alternativeName>
    <alternativeName>
        <fullName evidence="13 15">Leucyltransferase</fullName>
    </alternativeName>
    <alternativeName>
        <fullName evidence="14 15">Phenyalanyltransferase</fullName>
    </alternativeName>
</protein>
<feature type="region of interest" description="Disordered" evidence="16">
    <location>
        <begin position="213"/>
        <end position="233"/>
    </location>
</feature>
<gene>
    <name evidence="15" type="primary">aat</name>
    <name evidence="17" type="ORF">GH975_04565</name>
</gene>
<evidence type="ECO:0000256" key="7">
    <source>
        <dbReference type="ARBA" id="ARBA00051538"/>
    </source>
</evidence>
<evidence type="ECO:0000256" key="16">
    <source>
        <dbReference type="SAM" id="MobiDB-lite"/>
    </source>
</evidence>
<dbReference type="Gene3D" id="3.40.630.70">
    <property type="entry name" value="Leucyl/phenylalanyl-tRNA-protein transferase, C-terminal domain"/>
    <property type="match status" value="1"/>
</dbReference>
<evidence type="ECO:0000256" key="3">
    <source>
        <dbReference type="ARBA" id="ARBA00022679"/>
    </source>
</evidence>
<dbReference type="RefSeq" id="WP_153713391.1">
    <property type="nucleotide sequence ID" value="NZ_CP045871.1"/>
</dbReference>
<proteinExistence type="inferred from homology"/>
<evidence type="ECO:0000256" key="4">
    <source>
        <dbReference type="ARBA" id="ARBA00023315"/>
    </source>
</evidence>
<name>A0A5Q2QD25_9GAMM</name>
<organism evidence="17 18">
    <name type="scientific">Litorivicinus lipolyticus</name>
    <dbReference type="NCBI Taxonomy" id="418701"/>
    <lineage>
        <taxon>Bacteria</taxon>
        <taxon>Pseudomonadati</taxon>
        <taxon>Pseudomonadota</taxon>
        <taxon>Gammaproteobacteria</taxon>
        <taxon>Oceanospirillales</taxon>
        <taxon>Litorivicinaceae</taxon>
        <taxon>Litorivicinus</taxon>
    </lineage>
</organism>
<evidence type="ECO:0000256" key="10">
    <source>
        <dbReference type="ARBA" id="ARBA00066767"/>
    </source>
</evidence>
<keyword evidence="18" id="KW-1185">Reference proteome</keyword>
<comment type="catalytic activity">
    <reaction evidence="6 15">
        <text>N-terminal L-arginyl-[protein] + L-leucyl-tRNA(Leu) = N-terminal L-leucyl-L-arginyl-[protein] + tRNA(Leu) + H(+)</text>
        <dbReference type="Rhea" id="RHEA:50416"/>
        <dbReference type="Rhea" id="RHEA-COMP:9613"/>
        <dbReference type="Rhea" id="RHEA-COMP:9622"/>
        <dbReference type="Rhea" id="RHEA-COMP:12672"/>
        <dbReference type="Rhea" id="RHEA-COMP:12673"/>
        <dbReference type="ChEBI" id="CHEBI:15378"/>
        <dbReference type="ChEBI" id="CHEBI:64719"/>
        <dbReference type="ChEBI" id="CHEBI:78442"/>
        <dbReference type="ChEBI" id="CHEBI:78494"/>
        <dbReference type="ChEBI" id="CHEBI:133044"/>
        <dbReference type="EC" id="2.3.2.6"/>
    </reaction>
</comment>
<dbReference type="HAMAP" id="MF_00688">
    <property type="entry name" value="Leu_Phe_trans"/>
    <property type="match status" value="1"/>
</dbReference>
<evidence type="ECO:0000256" key="1">
    <source>
        <dbReference type="ARBA" id="ARBA00004496"/>
    </source>
</evidence>
<accession>A0A5Q2QD25</accession>
<dbReference type="PANTHER" id="PTHR30098:SF2">
    <property type="entry name" value="LEUCYL_PHENYLALANYL-TRNA--PROTEIN TRANSFERASE"/>
    <property type="match status" value="1"/>
</dbReference>
<evidence type="ECO:0000256" key="14">
    <source>
        <dbReference type="ARBA" id="ARBA00083640"/>
    </source>
</evidence>
<dbReference type="GO" id="GO:0005737">
    <property type="term" value="C:cytoplasm"/>
    <property type="evidence" value="ECO:0007669"/>
    <property type="project" value="UniProtKB-SubCell"/>
</dbReference>
<reference evidence="17 18" key="1">
    <citation type="submission" date="2019-11" db="EMBL/GenBank/DDBJ databases">
        <authorList>
            <person name="Khan S.A."/>
            <person name="Jeon C.O."/>
            <person name="Chun B.H."/>
        </authorList>
    </citation>
    <scope>NUCLEOTIDE SEQUENCE [LARGE SCALE GENOMIC DNA]</scope>
    <source>
        <strain evidence="17 18">IMCC 1097</strain>
    </source>
</reference>
<evidence type="ECO:0000256" key="12">
    <source>
        <dbReference type="ARBA" id="ARBA00077136"/>
    </source>
</evidence>
<evidence type="ECO:0000256" key="2">
    <source>
        <dbReference type="ARBA" id="ARBA00022490"/>
    </source>
</evidence>
<comment type="catalytic activity">
    <reaction evidence="5 15">
        <text>L-phenylalanyl-tRNA(Phe) + an N-terminal L-alpha-aminoacyl-[protein] = an N-terminal L-phenylalanyl-L-alpha-aminoacyl-[protein] + tRNA(Phe)</text>
        <dbReference type="Rhea" id="RHEA:43632"/>
        <dbReference type="Rhea" id="RHEA-COMP:9668"/>
        <dbReference type="Rhea" id="RHEA-COMP:9699"/>
        <dbReference type="Rhea" id="RHEA-COMP:10636"/>
        <dbReference type="Rhea" id="RHEA-COMP:10637"/>
        <dbReference type="ChEBI" id="CHEBI:78442"/>
        <dbReference type="ChEBI" id="CHEBI:78531"/>
        <dbReference type="ChEBI" id="CHEBI:78597"/>
        <dbReference type="ChEBI" id="CHEBI:83561"/>
        <dbReference type="EC" id="2.3.2.6"/>
    </reaction>
</comment>
<evidence type="ECO:0000313" key="18">
    <source>
        <dbReference type="Proteomes" id="UP000388235"/>
    </source>
</evidence>
<sequence>MLPWLDAGERWFPDPNTALDDPDGLLAAGADLAPQRLLDAYQGGIFPWYSDDQPILWWSPNPRFVLRPGDVKISRSLAKTLKRGTFEVTFNQAFDRVLQHCAQRDETWITNDMADAFRALHLAGWARSVEAWQGNELVGGLYGICMGRCFFGESMFTKVSDASKTAFVTLATQLGRWGFEWIDCQVETDHLQSLGAQPMPRVDFLRALTQHTGPQAKLSSPPPSWPARPAIQW</sequence>
<comment type="catalytic activity">
    <reaction evidence="7 15">
        <text>N-terminal L-lysyl-[protein] + L-leucyl-tRNA(Leu) = N-terminal L-leucyl-L-lysyl-[protein] + tRNA(Leu) + H(+)</text>
        <dbReference type="Rhea" id="RHEA:12340"/>
        <dbReference type="Rhea" id="RHEA-COMP:9613"/>
        <dbReference type="Rhea" id="RHEA-COMP:9622"/>
        <dbReference type="Rhea" id="RHEA-COMP:12670"/>
        <dbReference type="Rhea" id="RHEA-COMP:12671"/>
        <dbReference type="ChEBI" id="CHEBI:15378"/>
        <dbReference type="ChEBI" id="CHEBI:65249"/>
        <dbReference type="ChEBI" id="CHEBI:78442"/>
        <dbReference type="ChEBI" id="CHEBI:78494"/>
        <dbReference type="ChEBI" id="CHEBI:133043"/>
        <dbReference type="EC" id="2.3.2.6"/>
    </reaction>
</comment>
<dbReference type="EC" id="2.3.2.6" evidence="10 15"/>
<comment type="similarity">
    <text evidence="9 15">Belongs to the L/F-transferase family.</text>
</comment>
<keyword evidence="4 15" id="KW-0012">Acyltransferase</keyword>
<dbReference type="InterPro" id="IPR004616">
    <property type="entry name" value="Leu/Phe-tRNA_Trfase"/>
</dbReference>
<dbReference type="AlphaFoldDB" id="A0A5Q2QD25"/>
<evidence type="ECO:0000256" key="13">
    <source>
        <dbReference type="ARBA" id="ARBA00077165"/>
    </source>
</evidence>
<keyword evidence="2 15" id="KW-0963">Cytoplasm</keyword>
<comment type="function">
    <text evidence="8 15">Functions in the N-end rule pathway of protein degradation where it conjugates Leu, Phe and, less efficiently, Met from aminoacyl-tRNAs to the N-termini of proteins containing an N-terminal arginine or lysine.</text>
</comment>
<dbReference type="InterPro" id="IPR042221">
    <property type="entry name" value="Leu/Phe-tRNA_Trfase_N"/>
</dbReference>
<dbReference type="NCBIfam" id="TIGR00667">
    <property type="entry name" value="aat"/>
    <property type="match status" value="1"/>
</dbReference>
<keyword evidence="3 15" id="KW-0808">Transferase</keyword>
<dbReference type="Gene3D" id="3.30.70.3550">
    <property type="entry name" value="Leucyl/phenylalanyl-tRNA-protein transferase, N-terminal domain"/>
    <property type="match status" value="1"/>
</dbReference>
<dbReference type="FunFam" id="3.30.70.3550:FF:000001">
    <property type="entry name" value="Leucyl/phenylalanyl-tRNA--protein transferase"/>
    <property type="match status" value="1"/>
</dbReference>
<evidence type="ECO:0000256" key="5">
    <source>
        <dbReference type="ARBA" id="ARBA00050607"/>
    </source>
</evidence>
<dbReference type="GO" id="GO:0008914">
    <property type="term" value="F:leucyl-tRNA--protein transferase activity"/>
    <property type="evidence" value="ECO:0007669"/>
    <property type="project" value="UniProtKB-UniRule"/>
</dbReference>
<dbReference type="GO" id="GO:0030163">
    <property type="term" value="P:protein catabolic process"/>
    <property type="evidence" value="ECO:0007669"/>
    <property type="project" value="UniProtKB-UniRule"/>
</dbReference>
<dbReference type="InterPro" id="IPR016181">
    <property type="entry name" value="Acyl_CoA_acyltransferase"/>
</dbReference>
<dbReference type="SUPFAM" id="SSF55729">
    <property type="entry name" value="Acyl-CoA N-acyltransferases (Nat)"/>
    <property type="match status" value="1"/>
</dbReference>